<gene>
    <name evidence="1" type="ORF">MPL1032_180168</name>
</gene>
<evidence type="ECO:0000313" key="1">
    <source>
        <dbReference type="EMBL" id="CDX53805.1"/>
    </source>
</evidence>
<dbReference type="Gene3D" id="1.10.760.10">
    <property type="entry name" value="Cytochrome c-like domain"/>
    <property type="match status" value="1"/>
</dbReference>
<name>A0A0K2VTN2_MESPL</name>
<organism evidence="1 2">
    <name type="scientific">Mesorhizobium plurifarium</name>
    <dbReference type="NCBI Taxonomy" id="69974"/>
    <lineage>
        <taxon>Bacteria</taxon>
        <taxon>Pseudomonadati</taxon>
        <taxon>Pseudomonadota</taxon>
        <taxon>Alphaproteobacteria</taxon>
        <taxon>Hyphomicrobiales</taxon>
        <taxon>Phyllobacteriaceae</taxon>
        <taxon>Mesorhizobium</taxon>
    </lineage>
</organism>
<dbReference type="GO" id="GO:0020037">
    <property type="term" value="F:heme binding"/>
    <property type="evidence" value="ECO:0007669"/>
    <property type="project" value="InterPro"/>
</dbReference>
<dbReference type="Proteomes" id="UP000182888">
    <property type="component" value="Unassembled WGS sequence"/>
</dbReference>
<accession>A0A0K2VTN2</accession>
<sequence length="143" mass="15364">MKFGTEIVLLSLFAFALLLAASLGVDEAFRLHMSVLSLAAAGFTAFLLRNTEFKPAAPNACLIVPGVKVFADNYVAPHNESAKGNREFGAPDLIDAIWLHGPGETLMAAQVRTRKKGAMPKERLGEIKVKKLASYVHSLGIGE</sequence>
<dbReference type="GO" id="GO:0009055">
    <property type="term" value="F:electron transfer activity"/>
    <property type="evidence" value="ECO:0007669"/>
    <property type="project" value="InterPro"/>
</dbReference>
<proteinExistence type="predicted"/>
<dbReference type="EMBL" id="CCND01000010">
    <property type="protein sequence ID" value="CDX53805.1"/>
    <property type="molecule type" value="Genomic_DNA"/>
</dbReference>
<reference evidence="2" key="1">
    <citation type="submission" date="2014-08" db="EMBL/GenBank/DDBJ databases">
        <authorList>
            <person name="Edwards T."/>
        </authorList>
    </citation>
    <scope>NUCLEOTIDE SEQUENCE [LARGE SCALE GENOMIC DNA]</scope>
</reference>
<evidence type="ECO:0000313" key="2">
    <source>
        <dbReference type="Proteomes" id="UP000182888"/>
    </source>
</evidence>
<protein>
    <submittedName>
        <fullName evidence="1">Uncharacterized protein</fullName>
    </submittedName>
</protein>
<dbReference type="InterPro" id="IPR036909">
    <property type="entry name" value="Cyt_c-like_dom_sf"/>
</dbReference>
<dbReference type="SUPFAM" id="SSF46626">
    <property type="entry name" value="Cytochrome c"/>
    <property type="match status" value="1"/>
</dbReference>
<dbReference type="AlphaFoldDB" id="A0A0K2VTN2"/>